<name>A0ABM0JL03_APLCA</name>
<dbReference type="InterPro" id="IPR051693">
    <property type="entry name" value="UPF0046_metallophosphoest"/>
</dbReference>
<dbReference type="RefSeq" id="XP_005096169.1">
    <property type="nucleotide sequence ID" value="XM_005096112.3"/>
</dbReference>
<dbReference type="Proteomes" id="UP000694888">
    <property type="component" value="Unplaced"/>
</dbReference>
<dbReference type="GeneID" id="101856336"/>
<gene>
    <name evidence="4" type="primary">LOC101856336</name>
</gene>
<reference evidence="4" key="1">
    <citation type="submission" date="2025-08" db="UniProtKB">
        <authorList>
            <consortium name="RefSeq"/>
        </authorList>
    </citation>
    <scope>IDENTIFICATION</scope>
</reference>
<feature type="domain" description="Calcineurin-like phosphoesterase" evidence="2">
    <location>
        <begin position="34"/>
        <end position="322"/>
    </location>
</feature>
<dbReference type="InterPro" id="IPR029052">
    <property type="entry name" value="Metallo-depent_PP-like"/>
</dbReference>
<accession>A0ABM0JL03</accession>
<keyword evidence="3" id="KW-1185">Reference proteome</keyword>
<comment type="similarity">
    <text evidence="1">Belongs to the UPF0046 family.</text>
</comment>
<dbReference type="Pfam" id="PF00149">
    <property type="entry name" value="Metallophos"/>
    <property type="match status" value="1"/>
</dbReference>
<protein>
    <submittedName>
        <fullName evidence="4">Uncharacterized protein LOC101856336 isoform X1</fullName>
    </submittedName>
</protein>
<sequence length="352" mass="39273">MRPEIEKILPSEMNDDVMSIGNVNCPNSATKIVRIVHISDTHHAHNTLTPLRPLSGNIAILRSTSIDSPNQIIDETGADAFARSASARLQMQASESNDSSFHKGGTFLSSFRRSHSSSTSVPPGDVLIHSGDFAWNSKAPGLFRSENFEEIIQAMNDFFDRFPHKVKIFVAGNHEASLEGKKLLSVQERLTSAVYLYNSSYTYEGIHFYGAPYTPFRLTTNATGFQRHSRSIAAHWREIPSRTDVLITHTPPHGILDLATDFTARKVPKLSSAIHRLLPKGPCSTCGIIHPGRSHWGCRHLREEVLIRIKPKLHLFGHVHECNGITTKNGVTFSNAAYKLSKQHHVFDYYVS</sequence>
<dbReference type="PANTHER" id="PTHR12905:SF0">
    <property type="entry name" value="CALCINEURIN-LIKE PHOSPHOESTERASE DOMAIN-CONTAINING PROTEIN"/>
    <property type="match status" value="1"/>
</dbReference>
<dbReference type="InterPro" id="IPR004843">
    <property type="entry name" value="Calcineurin-like_PHP"/>
</dbReference>
<proteinExistence type="inferred from homology"/>
<evidence type="ECO:0000259" key="2">
    <source>
        <dbReference type="Pfam" id="PF00149"/>
    </source>
</evidence>
<dbReference type="SUPFAM" id="SSF56300">
    <property type="entry name" value="Metallo-dependent phosphatases"/>
    <property type="match status" value="1"/>
</dbReference>
<organism evidence="3 4">
    <name type="scientific">Aplysia californica</name>
    <name type="common">California sea hare</name>
    <dbReference type="NCBI Taxonomy" id="6500"/>
    <lineage>
        <taxon>Eukaryota</taxon>
        <taxon>Metazoa</taxon>
        <taxon>Spiralia</taxon>
        <taxon>Lophotrochozoa</taxon>
        <taxon>Mollusca</taxon>
        <taxon>Gastropoda</taxon>
        <taxon>Heterobranchia</taxon>
        <taxon>Euthyneura</taxon>
        <taxon>Tectipleura</taxon>
        <taxon>Aplysiida</taxon>
        <taxon>Aplysioidea</taxon>
        <taxon>Aplysiidae</taxon>
        <taxon>Aplysia</taxon>
    </lineage>
</organism>
<dbReference type="PANTHER" id="PTHR12905">
    <property type="entry name" value="METALLOPHOSPHOESTERASE"/>
    <property type="match status" value="1"/>
</dbReference>
<dbReference type="Gene3D" id="3.60.21.10">
    <property type="match status" value="1"/>
</dbReference>
<evidence type="ECO:0000313" key="4">
    <source>
        <dbReference type="RefSeq" id="XP_005096169.1"/>
    </source>
</evidence>
<evidence type="ECO:0000256" key="1">
    <source>
        <dbReference type="ARBA" id="ARBA00007993"/>
    </source>
</evidence>
<evidence type="ECO:0000313" key="3">
    <source>
        <dbReference type="Proteomes" id="UP000694888"/>
    </source>
</evidence>